<dbReference type="FunFam" id="3.30.160.810:FF:000001">
    <property type="entry name" value="50S ribosomal protein L3"/>
    <property type="match status" value="1"/>
</dbReference>
<dbReference type="GO" id="GO:0006412">
    <property type="term" value="P:translation"/>
    <property type="evidence" value="ECO:0007669"/>
    <property type="project" value="InterPro"/>
</dbReference>
<keyword evidence="4 8" id="KW-0689">Ribosomal protein</keyword>
<protein>
    <recommendedName>
        <fullName evidence="7">Large ribosomal subunit protein uL3m</fullName>
    </recommendedName>
</protein>
<dbReference type="PROSITE" id="PS00474">
    <property type="entry name" value="RIBOSOMAL_L3"/>
    <property type="match status" value="1"/>
</dbReference>
<evidence type="ECO:0000256" key="7">
    <source>
        <dbReference type="ARBA" id="ARBA00035209"/>
    </source>
</evidence>
<dbReference type="PANTHER" id="PTHR11229:SF8">
    <property type="entry name" value="LARGE RIBOSOMAL SUBUNIT PROTEIN UL3M"/>
    <property type="match status" value="1"/>
</dbReference>
<dbReference type="InterPro" id="IPR019926">
    <property type="entry name" value="Ribosomal_uL3_CS"/>
</dbReference>
<dbReference type="InterPro" id="IPR000597">
    <property type="entry name" value="Ribosomal_uL3"/>
</dbReference>
<evidence type="ECO:0000256" key="2">
    <source>
        <dbReference type="ARBA" id="ARBA00006540"/>
    </source>
</evidence>
<name>A0A0F4Z7M3_9PEZI</name>
<dbReference type="SUPFAM" id="SSF50447">
    <property type="entry name" value="Translation proteins"/>
    <property type="match status" value="1"/>
</dbReference>
<dbReference type="InterPro" id="IPR009000">
    <property type="entry name" value="Transl_B-barrel_sf"/>
</dbReference>
<proteinExistence type="inferred from homology"/>
<keyword evidence="10" id="KW-1185">Reference proteome</keyword>
<evidence type="ECO:0000256" key="1">
    <source>
        <dbReference type="ARBA" id="ARBA00004173"/>
    </source>
</evidence>
<evidence type="ECO:0000313" key="9">
    <source>
        <dbReference type="EMBL" id="KKA26096.1"/>
    </source>
</evidence>
<comment type="similarity">
    <text evidence="2 8">Belongs to the universal ribosomal protein uL3 family.</text>
</comment>
<comment type="caution">
    <text evidence="9">The sequence shown here is derived from an EMBL/GenBank/DDBJ whole genome shotgun (WGS) entry which is preliminary data.</text>
</comment>
<dbReference type="FunFam" id="2.40.30.10:FF:000004">
    <property type="entry name" value="50S ribosomal protein L3"/>
    <property type="match status" value="1"/>
</dbReference>
<evidence type="ECO:0000256" key="3">
    <source>
        <dbReference type="ARBA" id="ARBA00022946"/>
    </source>
</evidence>
<dbReference type="Proteomes" id="UP000033483">
    <property type="component" value="Unassembled WGS sequence"/>
</dbReference>
<dbReference type="Pfam" id="PF00297">
    <property type="entry name" value="Ribosomal_L3"/>
    <property type="match status" value="1"/>
</dbReference>
<dbReference type="Gene3D" id="2.40.30.10">
    <property type="entry name" value="Translation factors"/>
    <property type="match status" value="1"/>
</dbReference>
<evidence type="ECO:0000256" key="8">
    <source>
        <dbReference type="RuleBase" id="RU003905"/>
    </source>
</evidence>
<evidence type="ECO:0000256" key="4">
    <source>
        <dbReference type="ARBA" id="ARBA00022980"/>
    </source>
</evidence>
<evidence type="ECO:0000313" key="10">
    <source>
        <dbReference type="Proteomes" id="UP000033483"/>
    </source>
</evidence>
<dbReference type="GO" id="GO:0003735">
    <property type="term" value="F:structural constituent of ribosome"/>
    <property type="evidence" value="ECO:0007669"/>
    <property type="project" value="EnsemblFungi"/>
</dbReference>
<keyword evidence="3" id="KW-0809">Transit peptide</keyword>
<keyword evidence="5" id="KW-0496">Mitochondrion</keyword>
<accession>A0A0F4Z7M3</accession>
<dbReference type="AlphaFoldDB" id="A0A0F4Z7M3"/>
<dbReference type="Gene3D" id="3.30.160.810">
    <property type="match status" value="1"/>
</dbReference>
<reference evidence="9 10" key="1">
    <citation type="submission" date="2015-03" db="EMBL/GenBank/DDBJ databases">
        <authorList>
            <person name="Radwan O."/>
            <person name="Al-Naeli F.A."/>
            <person name="Rendon G.A."/>
            <person name="Fields C."/>
        </authorList>
    </citation>
    <scope>NUCLEOTIDE SEQUENCE [LARGE SCALE GENOMIC DNA]</scope>
    <source>
        <strain evidence="9">CR-DP1</strain>
    </source>
</reference>
<dbReference type="InterPro" id="IPR019927">
    <property type="entry name" value="Ribosomal_uL3_bac/org-type"/>
</dbReference>
<evidence type="ECO:0000256" key="5">
    <source>
        <dbReference type="ARBA" id="ARBA00023128"/>
    </source>
</evidence>
<dbReference type="NCBIfam" id="TIGR03625">
    <property type="entry name" value="L3_bact"/>
    <property type="match status" value="1"/>
</dbReference>
<comment type="subcellular location">
    <subcellularLocation>
        <location evidence="1">Mitochondrion</location>
    </subcellularLocation>
</comment>
<dbReference type="OrthoDB" id="274683at2759"/>
<keyword evidence="6 8" id="KW-0687">Ribonucleoprotein</keyword>
<gene>
    <name evidence="9" type="ORF">TD95_003538</name>
</gene>
<dbReference type="GO" id="GO:0005762">
    <property type="term" value="C:mitochondrial large ribosomal subunit"/>
    <property type="evidence" value="ECO:0007669"/>
    <property type="project" value="EnsemblFungi"/>
</dbReference>
<organism evidence="9 10">
    <name type="scientific">Thielaviopsis punctulata</name>
    <dbReference type="NCBI Taxonomy" id="72032"/>
    <lineage>
        <taxon>Eukaryota</taxon>
        <taxon>Fungi</taxon>
        <taxon>Dikarya</taxon>
        <taxon>Ascomycota</taxon>
        <taxon>Pezizomycotina</taxon>
        <taxon>Sordariomycetes</taxon>
        <taxon>Hypocreomycetidae</taxon>
        <taxon>Microascales</taxon>
        <taxon>Ceratocystidaceae</taxon>
        <taxon>Thielaviopsis</taxon>
    </lineage>
</organism>
<sequence>MAPRLPCLGSALALPLRPFLSSSFSAAAAAPFSHTAATAVKYGWATHPPRSNPHAFRSADEGLSPLTTSPDAALARKAYTTPVRTGVLAVKKGMSAVFVGKRRVPCTILQLDQVQVVATKNRDTHGYWAVQVGLGSRKPSNVAAPQLGYYEAKGLAPKKHLAEFRVRDERGLLPVGVQLQPSWFATGQYVDVRATSKGKGFAGGMKRHGFGGQPASHGNSKTHRAIGSVGPSQGGGSRVHPGKKMPGRMGGESTTMQNLEVLQVDNEAGIVVVKGPVGGPKGGLVKIADAIKKKVPSDMHRSKVLDELIATHPDAEAKLEAARKLHLELKAARHEMALESSQAAL</sequence>
<dbReference type="EMBL" id="LAEV01002292">
    <property type="protein sequence ID" value="KKA26096.1"/>
    <property type="molecule type" value="Genomic_DNA"/>
</dbReference>
<dbReference type="PANTHER" id="PTHR11229">
    <property type="entry name" value="50S RIBOSOMAL PROTEIN L3"/>
    <property type="match status" value="1"/>
</dbReference>
<evidence type="ECO:0000256" key="6">
    <source>
        <dbReference type="ARBA" id="ARBA00023274"/>
    </source>
</evidence>